<dbReference type="Proteomes" id="UP000287502">
    <property type="component" value="Chromosome"/>
</dbReference>
<dbReference type="GO" id="GO:0050660">
    <property type="term" value="F:flavin adenine dinucleotide binding"/>
    <property type="evidence" value="ECO:0007669"/>
    <property type="project" value="UniProtKB-UniRule"/>
</dbReference>
<dbReference type="GO" id="GO:0050797">
    <property type="term" value="F:thymidylate synthase (FAD) activity"/>
    <property type="evidence" value="ECO:0007669"/>
    <property type="project" value="UniProtKB-UniRule"/>
</dbReference>
<organism evidence="2 3">
    <name type="scientific">Geovibrio thiophilus</name>
    <dbReference type="NCBI Taxonomy" id="139438"/>
    <lineage>
        <taxon>Bacteria</taxon>
        <taxon>Pseudomonadati</taxon>
        <taxon>Deferribacterota</taxon>
        <taxon>Deferribacteres</taxon>
        <taxon>Deferribacterales</taxon>
        <taxon>Geovibrionaceae</taxon>
        <taxon>Geovibrio</taxon>
    </lineage>
</organism>
<comment type="similarity">
    <text evidence="1">Belongs to the thymidylate synthase ThyX family.</text>
</comment>
<dbReference type="GO" id="GO:0070402">
    <property type="term" value="F:NADPH binding"/>
    <property type="evidence" value="ECO:0007669"/>
    <property type="project" value="TreeGrafter"/>
</dbReference>
<dbReference type="Gene3D" id="3.30.1360.170">
    <property type="match status" value="1"/>
</dbReference>
<dbReference type="OrthoDB" id="9780625at2"/>
<dbReference type="SUPFAM" id="SSF69796">
    <property type="entry name" value="Thymidylate synthase-complementing protein Thy1"/>
    <property type="match status" value="1"/>
</dbReference>
<feature type="binding site" description="in other chain" evidence="1">
    <location>
        <begin position="102"/>
        <end position="106"/>
    </location>
    <ligand>
        <name>dUMP</name>
        <dbReference type="ChEBI" id="CHEBI:246422"/>
        <note>ligand shared between dimeric partners</note>
    </ligand>
</feature>
<keyword evidence="1 2" id="KW-0489">Methyltransferase</keyword>
<proteinExistence type="inferred from homology"/>
<keyword evidence="1" id="KW-0521">NADP</keyword>
<gene>
    <name evidence="1" type="primary">thyX</name>
    <name evidence="2" type="ORF">EP073_11710</name>
</gene>
<dbReference type="GO" id="GO:0004799">
    <property type="term" value="F:thymidylate synthase activity"/>
    <property type="evidence" value="ECO:0007669"/>
    <property type="project" value="TreeGrafter"/>
</dbReference>
<keyword evidence="1 2" id="KW-0808">Transferase</keyword>
<keyword evidence="3" id="KW-1185">Reference proteome</keyword>
<dbReference type="PANTHER" id="PTHR34934:SF1">
    <property type="entry name" value="FLAVIN-DEPENDENT THYMIDYLATE SYNTHASE"/>
    <property type="match status" value="1"/>
</dbReference>
<evidence type="ECO:0000313" key="3">
    <source>
        <dbReference type="Proteomes" id="UP000287502"/>
    </source>
</evidence>
<comment type="cofactor">
    <cofactor evidence="1">
        <name>FAD</name>
        <dbReference type="ChEBI" id="CHEBI:57692"/>
    </cofactor>
    <text evidence="1">Binds 4 FAD per tetramer. Each FAD binding site is formed by three monomers.</text>
</comment>
<dbReference type="GO" id="GO:0006235">
    <property type="term" value="P:dTTP biosynthetic process"/>
    <property type="evidence" value="ECO:0007669"/>
    <property type="project" value="UniProtKB-UniRule"/>
</dbReference>
<evidence type="ECO:0000313" key="2">
    <source>
        <dbReference type="EMBL" id="QAR34044.1"/>
    </source>
</evidence>
<dbReference type="AlphaFoldDB" id="A0A3R5X480"/>
<dbReference type="EC" id="2.1.1.148" evidence="1"/>
<feature type="binding site" evidence="1">
    <location>
        <position position="184"/>
    </location>
    <ligand>
        <name>dUMP</name>
        <dbReference type="ChEBI" id="CHEBI:246422"/>
        <note>ligand shared between dimeric partners</note>
    </ligand>
</feature>
<feature type="active site" description="Involved in ionization of N3 of dUMP, leading to its activation" evidence="1">
    <location>
        <position position="184"/>
    </location>
</feature>
<feature type="binding site" evidence="1">
    <location>
        <begin position="94"/>
        <end position="96"/>
    </location>
    <ligand>
        <name>FAD</name>
        <dbReference type="ChEBI" id="CHEBI:57692"/>
        <note>ligand shared between neighboring subunits</note>
    </ligand>
</feature>
<dbReference type="HAMAP" id="MF_01408">
    <property type="entry name" value="ThyX"/>
    <property type="match status" value="1"/>
</dbReference>
<feature type="binding site" evidence="1">
    <location>
        <position position="102"/>
    </location>
    <ligand>
        <name>FAD</name>
        <dbReference type="ChEBI" id="CHEBI:57692"/>
        <note>ligand shared between neighboring subunits</note>
    </ligand>
</feature>
<name>A0A3R5X480_9BACT</name>
<feature type="binding site" evidence="1">
    <location>
        <begin position="173"/>
        <end position="175"/>
    </location>
    <ligand>
        <name>FAD</name>
        <dbReference type="ChEBI" id="CHEBI:57692"/>
        <note>ligand shared between neighboring subunits</note>
    </ligand>
</feature>
<feature type="binding site" description="in other chain" evidence="1">
    <location>
        <position position="157"/>
    </location>
    <ligand>
        <name>dUMP</name>
        <dbReference type="ChEBI" id="CHEBI:246422"/>
        <note>ligand shared between dimeric partners</note>
    </ligand>
</feature>
<feature type="binding site" evidence="1">
    <location>
        <position position="70"/>
    </location>
    <ligand>
        <name>FAD</name>
        <dbReference type="ChEBI" id="CHEBI:57692"/>
        <note>ligand shared between neighboring subunits</note>
    </ligand>
</feature>
<dbReference type="PANTHER" id="PTHR34934">
    <property type="entry name" value="FLAVIN-DEPENDENT THYMIDYLATE SYNTHASE"/>
    <property type="match status" value="1"/>
</dbReference>
<keyword evidence="1" id="KW-0285">Flavoprotein</keyword>
<feature type="binding site" evidence="1">
    <location>
        <position position="179"/>
    </location>
    <ligand>
        <name>FAD</name>
        <dbReference type="ChEBI" id="CHEBI:57692"/>
        <note>ligand shared between neighboring subunits</note>
    </ligand>
</feature>
<sequence>MCGQKNGSAELQPAEINVRLLNCTAEGELTAAMAAKLCYSDAGIDDLFEKVSASEQKKFIEKIVSIGHHSVLEHVSFTFGIEGVSRALTHQLVRHRIASYSQKSQRYVKHGGGFEYILPETVAADPEAKLEFERIMGEIAKAYDLLASKGIPAEDARYVLPNACETKIIVTMNARELIHFFHIRCCNRAQWEIRKMAELMLIECNKIASSIFKDSGPGCVSGACPEGAFTCGKAKEVREKYRTLLSEKER</sequence>
<comment type="pathway">
    <text evidence="1">Pyrimidine metabolism; dTTP biosynthesis.</text>
</comment>
<feature type="binding site" evidence="1">
    <location>
        <begin position="91"/>
        <end position="94"/>
    </location>
    <ligand>
        <name>dUMP</name>
        <dbReference type="ChEBI" id="CHEBI:246422"/>
        <note>ligand shared between dimeric partners</note>
    </ligand>
</feature>
<keyword evidence="1" id="KW-0274">FAD</keyword>
<evidence type="ECO:0000256" key="1">
    <source>
        <dbReference type="HAMAP-Rule" id="MF_01408"/>
    </source>
</evidence>
<dbReference type="GO" id="GO:0032259">
    <property type="term" value="P:methylation"/>
    <property type="evidence" value="ECO:0007669"/>
    <property type="project" value="UniProtKB-KW"/>
</dbReference>
<comment type="function">
    <text evidence="1">Catalyzes the reductive methylation of 2'-deoxyuridine-5'-monophosphate (dUMP) to 2'-deoxythymidine-5'-monophosphate (dTMP) while utilizing 5,10-methylenetetrahydrofolate (mTHF) as the methyl donor, and NADPH and FADH(2) as the reductant.</text>
</comment>
<dbReference type="NCBIfam" id="TIGR02170">
    <property type="entry name" value="thyX"/>
    <property type="match status" value="1"/>
</dbReference>
<dbReference type="InterPro" id="IPR003669">
    <property type="entry name" value="Thymidylate_synthase_ThyX"/>
</dbReference>
<protein>
    <recommendedName>
        <fullName evidence="1">Flavin-dependent thymidylate synthase</fullName>
        <shortName evidence="1">FDTS</shortName>
        <ecNumber evidence="1">2.1.1.148</ecNumber>
    </recommendedName>
    <alternativeName>
        <fullName evidence="1">FAD-dependent thymidylate synthase</fullName>
    </alternativeName>
    <alternativeName>
        <fullName evidence="1">Thymidylate synthase ThyX</fullName>
        <shortName evidence="1">TS</shortName>
        <shortName evidence="1">TSase</shortName>
    </alternativeName>
</protein>
<dbReference type="EMBL" id="CP035108">
    <property type="protein sequence ID" value="QAR34044.1"/>
    <property type="molecule type" value="Genomic_DNA"/>
</dbReference>
<accession>A0A3R5X480</accession>
<dbReference type="GO" id="GO:0006231">
    <property type="term" value="P:dTMP biosynthetic process"/>
    <property type="evidence" value="ECO:0007669"/>
    <property type="project" value="UniProtKB-UniRule"/>
</dbReference>
<dbReference type="KEGG" id="gtl:EP073_11710"/>
<dbReference type="PROSITE" id="PS51331">
    <property type="entry name" value="THYX"/>
    <property type="match status" value="1"/>
</dbReference>
<comment type="catalytic activity">
    <reaction evidence="1">
        <text>dUMP + (6R)-5,10-methylene-5,6,7,8-tetrahydrofolate + NADPH + H(+) = dTMP + (6S)-5,6,7,8-tetrahydrofolate + NADP(+)</text>
        <dbReference type="Rhea" id="RHEA:29043"/>
        <dbReference type="ChEBI" id="CHEBI:15378"/>
        <dbReference type="ChEBI" id="CHEBI:15636"/>
        <dbReference type="ChEBI" id="CHEBI:57453"/>
        <dbReference type="ChEBI" id="CHEBI:57783"/>
        <dbReference type="ChEBI" id="CHEBI:58349"/>
        <dbReference type="ChEBI" id="CHEBI:63528"/>
        <dbReference type="ChEBI" id="CHEBI:246422"/>
        <dbReference type="EC" id="2.1.1.148"/>
    </reaction>
</comment>
<dbReference type="Pfam" id="PF02511">
    <property type="entry name" value="Thy1"/>
    <property type="match status" value="1"/>
</dbReference>
<reference evidence="2 3" key="1">
    <citation type="submission" date="2019-01" db="EMBL/GenBank/DDBJ databases">
        <title>Geovibrio thiophilus DSM 11263, complete genome.</title>
        <authorList>
            <person name="Spring S."/>
            <person name="Bunk B."/>
            <person name="Sproer C."/>
        </authorList>
    </citation>
    <scope>NUCLEOTIDE SEQUENCE [LARGE SCALE GENOMIC DNA]</scope>
    <source>
        <strain evidence="2 3">DSM 11263</strain>
    </source>
</reference>
<comment type="subunit">
    <text evidence="1">Homotetramer.</text>
</comment>
<dbReference type="InterPro" id="IPR036098">
    <property type="entry name" value="Thymidylate_synthase_ThyX_sf"/>
</dbReference>
<keyword evidence="1" id="KW-0545">Nucleotide biosynthesis</keyword>
<dbReference type="CDD" id="cd20175">
    <property type="entry name" value="ThyX"/>
    <property type="match status" value="1"/>
</dbReference>
<dbReference type="UniPathway" id="UPA00575"/>